<feature type="region of interest" description="Disordered" evidence="5">
    <location>
        <begin position="321"/>
        <end position="347"/>
    </location>
</feature>
<dbReference type="Pfam" id="PF13532">
    <property type="entry name" value="2OG-FeII_Oxy_2"/>
    <property type="match status" value="1"/>
</dbReference>
<gene>
    <name evidence="8" type="ORF">PAN0_015c5025</name>
</gene>
<evidence type="ECO:0000256" key="3">
    <source>
        <dbReference type="ARBA" id="ARBA00022989"/>
    </source>
</evidence>
<dbReference type="PROSITE" id="PS51471">
    <property type="entry name" value="FE2OG_OXY"/>
    <property type="match status" value="1"/>
</dbReference>
<keyword evidence="9" id="KW-1185">Reference proteome</keyword>
<dbReference type="PANTHER" id="PTHR31465">
    <property type="entry name" value="PROTEIN RTA1-RELATED"/>
    <property type="match status" value="1"/>
</dbReference>
<evidence type="ECO:0000313" key="8">
    <source>
        <dbReference type="EMBL" id="GAK66801.1"/>
    </source>
</evidence>
<dbReference type="EMBL" id="DF830082">
    <property type="protein sequence ID" value="GAK66801.1"/>
    <property type="molecule type" value="Genomic_DNA"/>
</dbReference>
<organism evidence="8">
    <name type="scientific">Pseudozyma antarctica</name>
    <name type="common">Yeast</name>
    <name type="synonym">Candida antarctica</name>
    <dbReference type="NCBI Taxonomy" id="84753"/>
    <lineage>
        <taxon>Eukaryota</taxon>
        <taxon>Fungi</taxon>
        <taxon>Dikarya</taxon>
        <taxon>Basidiomycota</taxon>
        <taxon>Ustilaginomycotina</taxon>
        <taxon>Ustilaginomycetes</taxon>
        <taxon>Ustilaginales</taxon>
        <taxon>Ustilaginaceae</taxon>
        <taxon>Moesziomyces</taxon>
    </lineage>
</organism>
<evidence type="ECO:0000256" key="5">
    <source>
        <dbReference type="SAM" id="MobiDB-lite"/>
    </source>
</evidence>
<protein>
    <submittedName>
        <fullName evidence="8">RTA1 like protein</fullName>
    </submittedName>
</protein>
<proteinExistence type="predicted"/>
<dbReference type="Proteomes" id="UP000053758">
    <property type="component" value="Unassembled WGS sequence"/>
</dbReference>
<keyword evidence="2 6" id="KW-0812">Transmembrane</keyword>
<evidence type="ECO:0000259" key="7">
    <source>
        <dbReference type="PROSITE" id="PS51471"/>
    </source>
</evidence>
<keyword evidence="3 6" id="KW-1133">Transmembrane helix</keyword>
<evidence type="ECO:0000256" key="1">
    <source>
        <dbReference type="ARBA" id="ARBA00004141"/>
    </source>
</evidence>
<feature type="transmembrane region" description="Helical" evidence="6">
    <location>
        <begin position="48"/>
        <end position="67"/>
    </location>
</feature>
<feature type="domain" description="Fe2OG dioxygenase" evidence="7">
    <location>
        <begin position="491"/>
        <end position="607"/>
    </location>
</feature>
<accession>A0A081CJF5</accession>
<dbReference type="Gene3D" id="2.60.120.590">
    <property type="entry name" value="Alpha-ketoglutarate-dependent dioxygenase AlkB-like"/>
    <property type="match status" value="1"/>
</dbReference>
<evidence type="ECO:0000256" key="4">
    <source>
        <dbReference type="ARBA" id="ARBA00023136"/>
    </source>
</evidence>
<dbReference type="GO" id="GO:0016020">
    <property type="term" value="C:membrane"/>
    <property type="evidence" value="ECO:0007669"/>
    <property type="project" value="UniProtKB-SubCell"/>
</dbReference>
<evidence type="ECO:0000256" key="6">
    <source>
        <dbReference type="SAM" id="Phobius"/>
    </source>
</evidence>
<evidence type="ECO:0000313" key="9">
    <source>
        <dbReference type="Proteomes" id="UP000053758"/>
    </source>
</evidence>
<dbReference type="Pfam" id="PF04479">
    <property type="entry name" value="RTA1"/>
    <property type="match status" value="2"/>
</dbReference>
<evidence type="ECO:0000256" key="2">
    <source>
        <dbReference type="ARBA" id="ARBA00022692"/>
    </source>
</evidence>
<feature type="transmembrane region" description="Helical" evidence="6">
    <location>
        <begin position="20"/>
        <end position="41"/>
    </location>
</feature>
<dbReference type="InterPro" id="IPR027450">
    <property type="entry name" value="AlkB-like"/>
</dbReference>
<feature type="compositionally biased region" description="Acidic residues" evidence="5">
    <location>
        <begin position="384"/>
        <end position="396"/>
    </location>
</feature>
<comment type="subcellular location">
    <subcellularLocation>
        <location evidence="1">Membrane</location>
        <topology evidence="1">Multi-pass membrane protein</topology>
    </subcellularLocation>
</comment>
<sequence length="615" mass="66256">MSQIDYGQYTVLKYQPSDTGNLIVGILYVVLSLWFFVAAFLSRAKWTLVLPIGAAASAVGFFCRIPLTRYDMSLGLYIVQQMFVVISPAAFFAFNYALFGRWIQTIDPRFSGTGHSSSYASTLPRSDVELASSLAGHDSDKHQYDPMGAQPSGGLMQKSRFSFIPPRLVTRAFVCSDIVTFIVQVAAGGIQATGVQDLVNVGDKLFLAGVAAQGASYVLFSVLITYALVQLVRGRQGSFSSLPAASKKFVIAIALSSLMIIIRSVYRIIEFAQGNDGYLVSQEKYLFGLDAAPLIIAISVWISAHHHHKIASVDDSLIGDADRSGSDRGDADAGQCGGVDEQPQVASRQTPPIAGLFFFPALLSREVHDRVLAQVSDCGYFSLDADEDERGSDDTETTGLGDGKDAYDRSPRNQAMLFARLLPCNAVGQADADNKAGTGYDSAEADDPAADAQACSGLPRWAVELIQHLRQTLMAVADDQLPLDVKQLVFPTSGMLSRQLILNLYRGGEGLASHVDLVNRFADGILLCSFGPSGCGTVMELTHASGKVHQLFLPSGSVLLLSREARYEWKHGIPARSIDLVRSADDPGHVEAIARSIRLSITIRSMLPGADIVGE</sequence>
<dbReference type="HOGENOM" id="CLU_444092_0_0_1"/>
<dbReference type="AlphaFoldDB" id="A0A081CJF5"/>
<dbReference type="RefSeq" id="XP_014654821.1">
    <property type="nucleotide sequence ID" value="XM_014799335.1"/>
</dbReference>
<feature type="transmembrane region" description="Helical" evidence="6">
    <location>
        <begin position="168"/>
        <end position="193"/>
    </location>
</feature>
<dbReference type="InterPro" id="IPR037151">
    <property type="entry name" value="AlkB-like_sf"/>
</dbReference>
<name>A0A081CJF5_PSEA2</name>
<feature type="transmembrane region" description="Helical" evidence="6">
    <location>
        <begin position="249"/>
        <end position="266"/>
    </location>
</feature>
<dbReference type="InterPro" id="IPR007568">
    <property type="entry name" value="RTA1"/>
</dbReference>
<feature type="compositionally biased region" description="Basic and acidic residues" evidence="5">
    <location>
        <begin position="321"/>
        <end position="331"/>
    </location>
</feature>
<feature type="transmembrane region" description="Helical" evidence="6">
    <location>
        <begin position="79"/>
        <end position="99"/>
    </location>
</feature>
<dbReference type="GeneID" id="26305845"/>
<dbReference type="InterPro" id="IPR005123">
    <property type="entry name" value="Oxoglu/Fe-dep_dioxygenase_dom"/>
</dbReference>
<feature type="transmembrane region" description="Helical" evidence="6">
    <location>
        <begin position="205"/>
        <end position="229"/>
    </location>
</feature>
<dbReference type="PANTHER" id="PTHR31465:SF1">
    <property type="entry name" value="PROTEIN RTA1-RELATED"/>
    <property type="match status" value="1"/>
</dbReference>
<dbReference type="SUPFAM" id="SSF51197">
    <property type="entry name" value="Clavaminate synthase-like"/>
    <property type="match status" value="1"/>
</dbReference>
<reference evidence="8" key="1">
    <citation type="submission" date="2014-07" db="EMBL/GenBank/DDBJ databases">
        <title>Draft genome sequence of the yeast Pseudozyma antarctica JCM 10317 known as a producer of lipase B which used in a wide range of industrial applications.</title>
        <authorList>
            <person name="Morita T."/>
            <person name="Saika A."/>
            <person name="Koike H."/>
        </authorList>
    </citation>
    <scope>NUCLEOTIDE SEQUENCE</scope>
    <source>
        <strain evidence="8">JCM 10317</strain>
    </source>
</reference>
<feature type="region of interest" description="Disordered" evidence="5">
    <location>
        <begin position="384"/>
        <end position="408"/>
    </location>
</feature>
<keyword evidence="4 6" id="KW-0472">Membrane</keyword>